<keyword evidence="3" id="KW-1185">Reference proteome</keyword>
<evidence type="ECO:0000256" key="1">
    <source>
        <dbReference type="SAM" id="MobiDB-lite"/>
    </source>
</evidence>
<organism evidence="2 3">
    <name type="scientific">Morella rubra</name>
    <name type="common">Chinese bayberry</name>
    <dbReference type="NCBI Taxonomy" id="262757"/>
    <lineage>
        <taxon>Eukaryota</taxon>
        <taxon>Viridiplantae</taxon>
        <taxon>Streptophyta</taxon>
        <taxon>Embryophyta</taxon>
        <taxon>Tracheophyta</taxon>
        <taxon>Spermatophyta</taxon>
        <taxon>Magnoliopsida</taxon>
        <taxon>eudicotyledons</taxon>
        <taxon>Gunneridae</taxon>
        <taxon>Pentapetalae</taxon>
        <taxon>rosids</taxon>
        <taxon>fabids</taxon>
        <taxon>Fagales</taxon>
        <taxon>Myricaceae</taxon>
        <taxon>Morella</taxon>
    </lineage>
</organism>
<dbReference type="AlphaFoldDB" id="A0A6A1UK86"/>
<name>A0A6A1UK86_9ROSI</name>
<comment type="caution">
    <text evidence="2">The sequence shown here is derived from an EMBL/GenBank/DDBJ whole genome shotgun (WGS) entry which is preliminary data.</text>
</comment>
<gene>
    <name evidence="2" type="ORF">CJ030_MR0G006184</name>
</gene>
<evidence type="ECO:0000313" key="2">
    <source>
        <dbReference type="EMBL" id="KAB1200825.1"/>
    </source>
</evidence>
<dbReference type="Proteomes" id="UP000516437">
    <property type="component" value="Unassembled WGS sequence"/>
</dbReference>
<sequence length="95" mass="10764">MKIFMSEQTLDFDTHVLVMKIWTYVTDTFEVYMGYEPQWYLKGPPLPPLPRVEDFGLVDVDPALLHIVPPPLAPPAEGTGETVFIDLTSNTEPED</sequence>
<proteinExistence type="predicted"/>
<feature type="region of interest" description="Disordered" evidence="1">
    <location>
        <begin position="71"/>
        <end position="95"/>
    </location>
</feature>
<evidence type="ECO:0000313" key="3">
    <source>
        <dbReference type="Proteomes" id="UP000516437"/>
    </source>
</evidence>
<protein>
    <submittedName>
        <fullName evidence="2">Uncharacterized protein</fullName>
    </submittedName>
</protein>
<reference evidence="2 3" key="1">
    <citation type="journal article" date="2019" name="Plant Biotechnol. J.">
        <title>The red bayberry genome and genetic basis of sex determination.</title>
        <authorList>
            <person name="Jia H.M."/>
            <person name="Jia H.J."/>
            <person name="Cai Q.L."/>
            <person name="Wang Y."/>
            <person name="Zhao H.B."/>
            <person name="Yang W.F."/>
            <person name="Wang G.Y."/>
            <person name="Li Y.H."/>
            <person name="Zhan D.L."/>
            <person name="Shen Y.T."/>
            <person name="Niu Q.F."/>
            <person name="Chang L."/>
            <person name="Qiu J."/>
            <person name="Zhao L."/>
            <person name="Xie H.B."/>
            <person name="Fu W.Y."/>
            <person name="Jin J."/>
            <person name="Li X.W."/>
            <person name="Jiao Y."/>
            <person name="Zhou C.C."/>
            <person name="Tu T."/>
            <person name="Chai C.Y."/>
            <person name="Gao J.L."/>
            <person name="Fan L.J."/>
            <person name="van de Weg E."/>
            <person name="Wang J.Y."/>
            <person name="Gao Z.S."/>
        </authorList>
    </citation>
    <scope>NUCLEOTIDE SEQUENCE [LARGE SCALE GENOMIC DNA]</scope>
    <source>
        <tissue evidence="2">Leaves</tissue>
    </source>
</reference>
<accession>A0A6A1UK86</accession>
<dbReference type="EMBL" id="RXIC02000122">
    <property type="protein sequence ID" value="KAB1200825.1"/>
    <property type="molecule type" value="Genomic_DNA"/>
</dbReference>